<name>A0A165FNA5_EXIGL</name>
<keyword evidence="3" id="KW-1185">Reference proteome</keyword>
<dbReference type="STRING" id="1314781.A0A165FNA5"/>
<protein>
    <recommendedName>
        <fullName evidence="1">F-box domain-containing protein</fullName>
    </recommendedName>
</protein>
<dbReference type="EMBL" id="KV426077">
    <property type="protein sequence ID" value="KZV89268.1"/>
    <property type="molecule type" value="Genomic_DNA"/>
</dbReference>
<sequence>MAVLSKLPAELVSETLSYIPPQDLRHYRLVSRTFDAHIQGNPRLYSILHNVPVDYLTRLLDLSREVEISVTMESKDENDYDVLCFVLASYMSRIRSLTLSFDRTKWSSAGLDNVVPITDLLSTSAPVLRRLRVDTGLVYINFPQQLLDGHAPRLERLHLVGLELSGAQPALARVQYYTGQAAWMDTDGNMHALAHIQNRAQYFPALLTIGLDEFSTAASIFGTNNRCPSSLNAMELVYEPEFTDQSETGQTAFTALQDAGCTLLKRLAVYNPPQELVPLILQSCEKVDAVLLEKEESITFTTILDTGILAHIEVLVIGRQIEYEHEYRFFEELTTAPDIKIKQLALAVEDNGAVLPTWPSRHRMPFTELQELHLTGPRGTAISHWQLYDMLRRVVDLSANRWRPVLVLHGIDILESTIKMLTTSVFHAVMVLPLPLLMSERRFSVQ</sequence>
<accession>A0A165FNA5</accession>
<feature type="domain" description="F-box" evidence="1">
    <location>
        <begin position="1"/>
        <end position="48"/>
    </location>
</feature>
<dbReference type="InterPro" id="IPR001810">
    <property type="entry name" value="F-box_dom"/>
</dbReference>
<dbReference type="OrthoDB" id="3156934at2759"/>
<dbReference type="Pfam" id="PF00646">
    <property type="entry name" value="F-box"/>
    <property type="match status" value="1"/>
</dbReference>
<dbReference type="Proteomes" id="UP000077266">
    <property type="component" value="Unassembled WGS sequence"/>
</dbReference>
<reference evidence="2 3" key="1">
    <citation type="journal article" date="2016" name="Mol. Biol. Evol.">
        <title>Comparative Genomics of Early-Diverging Mushroom-Forming Fungi Provides Insights into the Origins of Lignocellulose Decay Capabilities.</title>
        <authorList>
            <person name="Nagy L.G."/>
            <person name="Riley R."/>
            <person name="Tritt A."/>
            <person name="Adam C."/>
            <person name="Daum C."/>
            <person name="Floudas D."/>
            <person name="Sun H."/>
            <person name="Yadav J.S."/>
            <person name="Pangilinan J."/>
            <person name="Larsson K.H."/>
            <person name="Matsuura K."/>
            <person name="Barry K."/>
            <person name="Labutti K."/>
            <person name="Kuo R."/>
            <person name="Ohm R.A."/>
            <person name="Bhattacharya S.S."/>
            <person name="Shirouzu T."/>
            <person name="Yoshinaga Y."/>
            <person name="Martin F.M."/>
            <person name="Grigoriev I.V."/>
            <person name="Hibbett D.S."/>
        </authorList>
    </citation>
    <scope>NUCLEOTIDE SEQUENCE [LARGE SCALE GENOMIC DNA]</scope>
    <source>
        <strain evidence="2 3">HHB12029</strain>
    </source>
</reference>
<evidence type="ECO:0000313" key="3">
    <source>
        <dbReference type="Proteomes" id="UP000077266"/>
    </source>
</evidence>
<dbReference type="InParanoid" id="A0A165FNA5"/>
<evidence type="ECO:0000259" key="1">
    <source>
        <dbReference type="PROSITE" id="PS50181"/>
    </source>
</evidence>
<organism evidence="2 3">
    <name type="scientific">Exidia glandulosa HHB12029</name>
    <dbReference type="NCBI Taxonomy" id="1314781"/>
    <lineage>
        <taxon>Eukaryota</taxon>
        <taxon>Fungi</taxon>
        <taxon>Dikarya</taxon>
        <taxon>Basidiomycota</taxon>
        <taxon>Agaricomycotina</taxon>
        <taxon>Agaricomycetes</taxon>
        <taxon>Auriculariales</taxon>
        <taxon>Exidiaceae</taxon>
        <taxon>Exidia</taxon>
    </lineage>
</organism>
<dbReference type="SUPFAM" id="SSF81383">
    <property type="entry name" value="F-box domain"/>
    <property type="match status" value="1"/>
</dbReference>
<dbReference type="InterPro" id="IPR036047">
    <property type="entry name" value="F-box-like_dom_sf"/>
</dbReference>
<proteinExistence type="predicted"/>
<evidence type="ECO:0000313" key="2">
    <source>
        <dbReference type="EMBL" id="KZV89268.1"/>
    </source>
</evidence>
<dbReference type="PROSITE" id="PS50181">
    <property type="entry name" value="FBOX"/>
    <property type="match status" value="1"/>
</dbReference>
<dbReference type="AlphaFoldDB" id="A0A165FNA5"/>
<gene>
    <name evidence="2" type="ORF">EXIGLDRAFT_771908</name>
</gene>